<dbReference type="InterPro" id="IPR032503">
    <property type="entry name" value="FAO_M"/>
</dbReference>
<dbReference type="InterPro" id="IPR027266">
    <property type="entry name" value="TrmE/GcvT-like"/>
</dbReference>
<dbReference type="Gene3D" id="3.50.50.60">
    <property type="entry name" value="FAD/NAD(P)-binding domain"/>
    <property type="match status" value="1"/>
</dbReference>
<feature type="domain" description="FAD dependent oxidoreductase central" evidence="5">
    <location>
        <begin position="412"/>
        <end position="454"/>
    </location>
</feature>
<keyword evidence="6" id="KW-1185">Reference proteome</keyword>
<dbReference type="Gene3D" id="2.40.30.110">
    <property type="entry name" value="Aminomethyltransferase beta-barrel domains"/>
    <property type="match status" value="1"/>
</dbReference>
<dbReference type="SUPFAM" id="SSF101790">
    <property type="entry name" value="Aminomethyltransferase beta-barrel domain"/>
    <property type="match status" value="1"/>
</dbReference>
<dbReference type="InterPro" id="IPR013977">
    <property type="entry name" value="GcvT_C"/>
</dbReference>
<name>A0A1I7ZM32_9BILA</name>
<dbReference type="PANTHER" id="PTHR43757:SF2">
    <property type="entry name" value="AMINOMETHYLTRANSFERASE, MITOCHONDRIAL"/>
    <property type="match status" value="1"/>
</dbReference>
<evidence type="ECO:0000259" key="4">
    <source>
        <dbReference type="Pfam" id="PF08669"/>
    </source>
</evidence>
<dbReference type="Pfam" id="PF01266">
    <property type="entry name" value="DAO"/>
    <property type="match status" value="1"/>
</dbReference>
<dbReference type="AlphaFoldDB" id="A0A1I7ZM32"/>
<dbReference type="InterPro" id="IPR036188">
    <property type="entry name" value="FAD/NAD-bd_sf"/>
</dbReference>
<dbReference type="InterPro" id="IPR006076">
    <property type="entry name" value="FAD-dep_OxRdtase"/>
</dbReference>
<dbReference type="GO" id="GO:0005739">
    <property type="term" value="C:mitochondrion"/>
    <property type="evidence" value="ECO:0007669"/>
    <property type="project" value="TreeGrafter"/>
</dbReference>
<evidence type="ECO:0000313" key="6">
    <source>
        <dbReference type="Proteomes" id="UP000095287"/>
    </source>
</evidence>
<sequence>MLHLAGTALRGSTARRLNSNLLNVSSAAVLSAQDRSQSTDAFAVIVGGGVAGCSLAYHLTKRNIKDVVVLEKSALASPSATTFHSPGLVNASHPSHRYKKLLNYTVKLYSQLEEETGKKVTFERPGTIRLATNPRRLEEMQRYVSRDYFREGDPCKTRLITPEEVAQLAPILNVESVLGALYTEGDGYINTQELTHALAKGAELGGATVINNCPEFNLRMEANGEWIVEFADGRPPLRCRNIVNAAGLWAEEVAHQTDVHLPIVHVEHQYAKIGPISDLSPDKLLPAIIDHDSTFYVRQSKDQLLFGGFESQGDVVIREDWYKNGIPKEGGQSLKPDFARISNAFDKACNLISCLKTGEIQPRVAAFTMTPDGYPLVGPIDTRQNYWLHAGFLDGVGSGGGIAKYLADWMVDGEPSCELFDTDANRFDRWADRQFVRDKSVETYSMYYNWSYTNRLVGRPTTRVSGVYGRLVKEGGEFTYRNGWEVANAFNVDEESPISALTREYEMVVNKCGLIDLSWKGKIEIKGPDAVHLLDFVLANPVPQLGSITSGLMLTHSGRIMGPLKIFHHDSKRSQFIILTDPERESRDLHWLRRAANERNFDVEVNAVSQYLSSLALVGPNSRDVLSELTKSDVSDAGLGQRATKLMRLANNVPVIAARTSTSTGLLSYEFFHNRADSLKLYDVMMRVGAPHGLVNFGQAAMNAMRLEHAYKLWGRELTLDTNPFEAGLGHLVDFSKEEFFIGKAAAQELAQKPVERELSLLQLKVEAPVGILSKHIPQGMEIVRNNNEQIGEVTSGGYSVHLQTPLVFAWLKKGVDTSSLTVDVGGERFSAVKLDQPPVDRKN</sequence>
<dbReference type="Proteomes" id="UP000095287">
    <property type="component" value="Unplaced"/>
</dbReference>
<comment type="similarity">
    <text evidence="1">Belongs to the GcvT family.</text>
</comment>
<dbReference type="InterPro" id="IPR029043">
    <property type="entry name" value="GcvT/YgfZ_C"/>
</dbReference>
<evidence type="ECO:0000259" key="3">
    <source>
        <dbReference type="Pfam" id="PF01571"/>
    </source>
</evidence>
<dbReference type="SUPFAM" id="SSF103025">
    <property type="entry name" value="Folate-binding domain"/>
    <property type="match status" value="1"/>
</dbReference>
<feature type="domain" description="Aminomethyltransferase C-terminal" evidence="4">
    <location>
        <begin position="775"/>
        <end position="841"/>
    </location>
</feature>
<dbReference type="Gene3D" id="3.30.9.10">
    <property type="entry name" value="D-Amino Acid Oxidase, subunit A, domain 2"/>
    <property type="match status" value="1"/>
</dbReference>
<feature type="domain" description="GCVT N-terminal" evidence="3">
    <location>
        <begin position="468"/>
        <end position="737"/>
    </location>
</feature>
<dbReference type="SUPFAM" id="SSF51905">
    <property type="entry name" value="FAD/NAD(P)-binding domain"/>
    <property type="match status" value="1"/>
</dbReference>
<dbReference type="InterPro" id="IPR006222">
    <property type="entry name" value="GCVT_N"/>
</dbReference>
<evidence type="ECO:0000259" key="5">
    <source>
        <dbReference type="Pfam" id="PF16350"/>
    </source>
</evidence>
<evidence type="ECO:0000313" key="7">
    <source>
        <dbReference type="WBParaSite" id="L893_g27806.t1"/>
    </source>
</evidence>
<dbReference type="PANTHER" id="PTHR43757">
    <property type="entry name" value="AMINOMETHYLTRANSFERASE"/>
    <property type="match status" value="1"/>
</dbReference>
<dbReference type="InterPro" id="IPR028896">
    <property type="entry name" value="GcvT/YgfZ/DmdA"/>
</dbReference>
<evidence type="ECO:0000259" key="2">
    <source>
        <dbReference type="Pfam" id="PF01266"/>
    </source>
</evidence>
<feature type="domain" description="FAD dependent oxidoreductase" evidence="2">
    <location>
        <begin position="44"/>
        <end position="409"/>
    </location>
</feature>
<dbReference type="Pfam" id="PF16350">
    <property type="entry name" value="FAO_M"/>
    <property type="match status" value="1"/>
</dbReference>
<dbReference type="Pfam" id="PF08669">
    <property type="entry name" value="GCV_T_C"/>
    <property type="match status" value="1"/>
</dbReference>
<reference evidence="7" key="1">
    <citation type="submission" date="2016-11" db="UniProtKB">
        <authorList>
            <consortium name="WormBaseParasite"/>
        </authorList>
    </citation>
    <scope>IDENTIFICATION</scope>
</reference>
<dbReference type="SUPFAM" id="SSF54373">
    <property type="entry name" value="FAD-linked reductases, C-terminal domain"/>
    <property type="match status" value="1"/>
</dbReference>
<dbReference type="Gene3D" id="3.30.70.1400">
    <property type="entry name" value="Aminomethyltransferase beta-barrel domains"/>
    <property type="match status" value="1"/>
</dbReference>
<accession>A0A1I7ZM32</accession>
<dbReference type="WBParaSite" id="L893_g27806.t1">
    <property type="protein sequence ID" value="L893_g27806.t1"/>
    <property type="gene ID" value="L893_g27806"/>
</dbReference>
<dbReference type="Gene3D" id="3.30.1360.120">
    <property type="entry name" value="Probable tRNA modification gtpase trme, domain 1"/>
    <property type="match status" value="1"/>
</dbReference>
<organism evidence="6 7">
    <name type="scientific">Steinernema glaseri</name>
    <dbReference type="NCBI Taxonomy" id="37863"/>
    <lineage>
        <taxon>Eukaryota</taxon>
        <taxon>Metazoa</taxon>
        <taxon>Ecdysozoa</taxon>
        <taxon>Nematoda</taxon>
        <taxon>Chromadorea</taxon>
        <taxon>Rhabditida</taxon>
        <taxon>Tylenchina</taxon>
        <taxon>Panagrolaimomorpha</taxon>
        <taxon>Strongyloidoidea</taxon>
        <taxon>Steinernematidae</taxon>
        <taxon>Steinernema</taxon>
    </lineage>
</organism>
<evidence type="ECO:0000256" key="1">
    <source>
        <dbReference type="ARBA" id="ARBA00008609"/>
    </source>
</evidence>
<proteinExistence type="inferred from homology"/>
<dbReference type="Pfam" id="PF01571">
    <property type="entry name" value="GCV_T"/>
    <property type="match status" value="1"/>
</dbReference>
<protein>
    <submittedName>
        <fullName evidence="7">Dimethylglycine dehydrogenase, mitochondrial</fullName>
    </submittedName>
</protein>